<proteinExistence type="predicted"/>
<evidence type="ECO:0000313" key="1">
    <source>
        <dbReference type="EMBL" id="QNR65431.1"/>
    </source>
</evidence>
<dbReference type="Proteomes" id="UP000516384">
    <property type="component" value="Chromosome"/>
</dbReference>
<gene>
    <name evidence="1" type="ORF">IAQ67_16180</name>
</gene>
<protein>
    <submittedName>
        <fullName evidence="1">Uncharacterized protein</fullName>
    </submittedName>
</protein>
<dbReference type="RefSeq" id="WP_190297331.1">
    <property type="nucleotide sequence ID" value="NZ_CP061172.1"/>
</dbReference>
<sequence length="64" mass="7669">MIKIKVNTNSICLKCTHFWHECGDTVQQDEYECIETCSNSDEAIQEFFEDEHEIKDCRGFEREY</sequence>
<evidence type="ECO:0000313" key="2">
    <source>
        <dbReference type="Proteomes" id="UP000516384"/>
    </source>
</evidence>
<name>A0A7H0Y2X3_9BACL</name>
<dbReference type="EMBL" id="CP061172">
    <property type="protein sequence ID" value="QNR65431.1"/>
    <property type="molecule type" value="Genomic_DNA"/>
</dbReference>
<organism evidence="1 2">
    <name type="scientific">Paenibacillus peoriae</name>
    <dbReference type="NCBI Taxonomy" id="59893"/>
    <lineage>
        <taxon>Bacteria</taxon>
        <taxon>Bacillati</taxon>
        <taxon>Bacillota</taxon>
        <taxon>Bacilli</taxon>
        <taxon>Bacillales</taxon>
        <taxon>Paenibacillaceae</taxon>
        <taxon>Paenibacillus</taxon>
    </lineage>
</organism>
<dbReference type="AlphaFoldDB" id="A0A7H0Y2X3"/>
<accession>A0A7H0Y2X3</accession>
<reference evidence="1 2" key="1">
    <citation type="submission" date="2020-09" db="EMBL/GenBank/DDBJ databases">
        <title>Characterization of Paenibacillus peoriae strain ZF390 with broad-spectrum antimicrobial activity as a potential biocontrol agent.</title>
        <authorList>
            <person name="Li L."/>
            <person name="Zhao Y."/>
            <person name="Li B."/>
            <person name="Xie X."/>
        </authorList>
    </citation>
    <scope>NUCLEOTIDE SEQUENCE [LARGE SCALE GENOMIC DNA]</scope>
    <source>
        <strain evidence="1 2">ZF390</strain>
    </source>
</reference>